<dbReference type="GO" id="GO:0004176">
    <property type="term" value="F:ATP-dependent peptidase activity"/>
    <property type="evidence" value="ECO:0007669"/>
    <property type="project" value="InterPro"/>
</dbReference>
<dbReference type="InterPro" id="IPR027065">
    <property type="entry name" value="Lon_Prtase"/>
</dbReference>
<gene>
    <name evidence="2" type="ORF">G3563_29430</name>
</gene>
<name>A0A6D1A8G4_ECOLX</name>
<dbReference type="EMBL" id="JAAHTE010000773">
    <property type="protein sequence ID" value="NEU03068.1"/>
    <property type="molecule type" value="Genomic_DNA"/>
</dbReference>
<reference evidence="2" key="1">
    <citation type="submission" date="2020-02" db="EMBL/GenBank/DDBJ databases">
        <title>Investigating the Use of Bacteriophages as New Decolonization Strategy for Intestinal Carriage of CTX-M-15-producing ST131 Escherichia coli: an In Vitro Continuous Culture System Model.</title>
        <authorList>
            <person name="Bernasconi O.J."/>
            <person name="Campos-Madueno E.I."/>
            <person name="Dona V."/>
            <person name="Perreten V."/>
            <person name="Carattoli A."/>
            <person name="Endimiani A."/>
        </authorList>
    </citation>
    <scope>NUCLEOTIDE SEQUENCE</scope>
    <source>
        <strain evidence="2">4901.28</strain>
    </source>
</reference>
<accession>A0A6D1A8G4</accession>
<evidence type="ECO:0000313" key="2">
    <source>
        <dbReference type="EMBL" id="NEU03068.1"/>
    </source>
</evidence>
<dbReference type="InterPro" id="IPR003959">
    <property type="entry name" value="ATPase_AAA_core"/>
</dbReference>
<feature type="non-terminal residue" evidence="2">
    <location>
        <position position="84"/>
    </location>
</feature>
<dbReference type="GO" id="GO:0005524">
    <property type="term" value="F:ATP binding"/>
    <property type="evidence" value="ECO:0007669"/>
    <property type="project" value="InterPro"/>
</dbReference>
<feature type="domain" description="ATPase AAA-type core" evidence="1">
    <location>
        <begin position="1"/>
        <end position="82"/>
    </location>
</feature>
<sequence length="84" mass="9249">SIAKSLGRKFVRISLGGVRDESEIRGHRRTYVGAMPGRIIQGMKKAGKLNPVFLLDEIDKMSSDFRGDPSSAMLEVLDPEQNSS</sequence>
<evidence type="ECO:0000259" key="1">
    <source>
        <dbReference type="Pfam" id="PF00004"/>
    </source>
</evidence>
<dbReference type="InterPro" id="IPR027417">
    <property type="entry name" value="P-loop_NTPase"/>
</dbReference>
<dbReference type="GO" id="GO:0004252">
    <property type="term" value="F:serine-type endopeptidase activity"/>
    <property type="evidence" value="ECO:0007669"/>
    <property type="project" value="InterPro"/>
</dbReference>
<dbReference type="Pfam" id="PF00004">
    <property type="entry name" value="AAA"/>
    <property type="match status" value="1"/>
</dbReference>
<dbReference type="GO" id="GO:0016887">
    <property type="term" value="F:ATP hydrolysis activity"/>
    <property type="evidence" value="ECO:0007669"/>
    <property type="project" value="InterPro"/>
</dbReference>
<dbReference type="SUPFAM" id="SSF52540">
    <property type="entry name" value="P-loop containing nucleoside triphosphate hydrolases"/>
    <property type="match status" value="1"/>
</dbReference>
<dbReference type="Gene3D" id="3.40.50.300">
    <property type="entry name" value="P-loop containing nucleotide triphosphate hydrolases"/>
    <property type="match status" value="1"/>
</dbReference>
<proteinExistence type="predicted"/>
<dbReference type="GO" id="GO:0030163">
    <property type="term" value="P:protein catabolic process"/>
    <property type="evidence" value="ECO:0007669"/>
    <property type="project" value="InterPro"/>
</dbReference>
<dbReference type="AlphaFoldDB" id="A0A6D1A8G4"/>
<protein>
    <submittedName>
        <fullName evidence="2">AAA family ATPase</fullName>
    </submittedName>
</protein>
<dbReference type="PANTHER" id="PTHR10046">
    <property type="entry name" value="ATP DEPENDENT LON PROTEASE FAMILY MEMBER"/>
    <property type="match status" value="1"/>
</dbReference>
<comment type="caution">
    <text evidence="2">The sequence shown here is derived from an EMBL/GenBank/DDBJ whole genome shotgun (WGS) entry which is preliminary data.</text>
</comment>
<feature type="non-terminal residue" evidence="2">
    <location>
        <position position="1"/>
    </location>
</feature>
<organism evidence="2">
    <name type="scientific">Escherichia coli</name>
    <dbReference type="NCBI Taxonomy" id="562"/>
    <lineage>
        <taxon>Bacteria</taxon>
        <taxon>Pseudomonadati</taxon>
        <taxon>Pseudomonadota</taxon>
        <taxon>Gammaproteobacteria</taxon>
        <taxon>Enterobacterales</taxon>
        <taxon>Enterobacteriaceae</taxon>
        <taxon>Escherichia</taxon>
    </lineage>
</organism>